<sequence length="274" mass="31193">MAGLCKDGNEPSGSLKAIYPKVLHDAGWAPVPYTDRNFMRKYLPPMRSRTSAHSVTPTTEDSEMDIVHCKVDKSDVALIGYWSARDCRKTHKYYWPISSVRTEKIYGEILLDASKSRAKTVKVVLTSESTLRVGLVGTVRIALAFYIQRYGFDPGQKGGCFTNCATCTGNTFRLSYVYKHRIGVKSVDASTECVHSFPGTKEMIMNRVKNARGTKLRFVNDLSYERRRRKLLLPYLKTARSKGHFAIMIDDKLKINDKVYVLEYCEKNCDKPEF</sequence>
<comment type="caution">
    <text evidence="1">The sequence shown here is derived from an EMBL/GenBank/DDBJ whole genome shotgun (WGS) entry which is preliminary data.</text>
</comment>
<organism evidence="1 2">
    <name type="scientific">Periplaneta americana</name>
    <name type="common">American cockroach</name>
    <name type="synonym">Blatta americana</name>
    <dbReference type="NCBI Taxonomy" id="6978"/>
    <lineage>
        <taxon>Eukaryota</taxon>
        <taxon>Metazoa</taxon>
        <taxon>Ecdysozoa</taxon>
        <taxon>Arthropoda</taxon>
        <taxon>Hexapoda</taxon>
        <taxon>Insecta</taxon>
        <taxon>Pterygota</taxon>
        <taxon>Neoptera</taxon>
        <taxon>Polyneoptera</taxon>
        <taxon>Dictyoptera</taxon>
        <taxon>Blattodea</taxon>
        <taxon>Blattoidea</taxon>
        <taxon>Blattidae</taxon>
        <taxon>Blattinae</taxon>
        <taxon>Periplaneta</taxon>
    </lineage>
</organism>
<evidence type="ECO:0000313" key="1">
    <source>
        <dbReference type="EMBL" id="KAJ4449744.1"/>
    </source>
</evidence>
<gene>
    <name evidence="1" type="ORF">ANN_01148</name>
</gene>
<name>A0ABQ8TSW4_PERAM</name>
<proteinExistence type="predicted"/>
<dbReference type="Proteomes" id="UP001148838">
    <property type="component" value="Unassembled WGS sequence"/>
</dbReference>
<accession>A0ABQ8TSW4</accession>
<dbReference type="EMBL" id="JAJSOF020000003">
    <property type="protein sequence ID" value="KAJ4449744.1"/>
    <property type="molecule type" value="Genomic_DNA"/>
</dbReference>
<protein>
    <submittedName>
        <fullName evidence="1">Uncharacterized protein</fullName>
    </submittedName>
</protein>
<reference evidence="1 2" key="1">
    <citation type="journal article" date="2022" name="Allergy">
        <title>Genome assembly and annotation of Periplaneta americana reveal a comprehensive cockroach allergen profile.</title>
        <authorList>
            <person name="Wang L."/>
            <person name="Xiong Q."/>
            <person name="Saelim N."/>
            <person name="Wang L."/>
            <person name="Nong W."/>
            <person name="Wan A.T."/>
            <person name="Shi M."/>
            <person name="Liu X."/>
            <person name="Cao Q."/>
            <person name="Hui J.H.L."/>
            <person name="Sookrung N."/>
            <person name="Leung T.F."/>
            <person name="Tungtrongchitr A."/>
            <person name="Tsui S.K.W."/>
        </authorList>
    </citation>
    <scope>NUCLEOTIDE SEQUENCE [LARGE SCALE GENOMIC DNA]</scope>
    <source>
        <strain evidence="1">PWHHKU_190912</strain>
    </source>
</reference>
<evidence type="ECO:0000313" key="2">
    <source>
        <dbReference type="Proteomes" id="UP001148838"/>
    </source>
</evidence>
<keyword evidence="2" id="KW-1185">Reference proteome</keyword>